<protein>
    <recommendedName>
        <fullName evidence="3">Group-specific protein</fullName>
    </recommendedName>
</protein>
<evidence type="ECO:0008006" key="3">
    <source>
        <dbReference type="Google" id="ProtNLM"/>
    </source>
</evidence>
<dbReference type="PATRIC" id="fig|1036673.3.peg.3014"/>
<gene>
    <name evidence="1" type="ordered locus">KNP414_03273</name>
</gene>
<dbReference type="EMBL" id="CP002869">
    <property type="protein sequence ID" value="AEI41831.1"/>
    <property type="molecule type" value="Genomic_DNA"/>
</dbReference>
<proteinExistence type="predicted"/>
<dbReference type="HOGENOM" id="CLU_124985_0_0_9"/>
<dbReference type="Proteomes" id="UP000006620">
    <property type="component" value="Chromosome"/>
</dbReference>
<sequence length="192" mass="21051">MHNVMTERNVASVFDPTIYDNLKTVLEGACYDLDAEGAFLITGREDLVDLASYSRTFRLRMRRTEGRCEASVALVSDLADFAGELRKVHIAGEAPGARVQLELLLPLSVSGRREAVEAYLAEQWEHSFRMEFDLVTTWSGDSAAAGVPAAGQCRVRMMTTGKLDEGDVEGVEEIGDRLSQTLAYLESLAQSG</sequence>
<accession>F8FFB3</accession>
<organism evidence="1 2">
    <name type="scientific">Paenibacillus mucilaginosus (strain KNP414)</name>
    <dbReference type="NCBI Taxonomy" id="1036673"/>
    <lineage>
        <taxon>Bacteria</taxon>
        <taxon>Bacillati</taxon>
        <taxon>Bacillota</taxon>
        <taxon>Bacilli</taxon>
        <taxon>Bacillales</taxon>
        <taxon>Paenibacillaceae</taxon>
        <taxon>Paenibacillus</taxon>
    </lineage>
</organism>
<evidence type="ECO:0000313" key="2">
    <source>
        <dbReference type="Proteomes" id="UP000006620"/>
    </source>
</evidence>
<evidence type="ECO:0000313" key="1">
    <source>
        <dbReference type="EMBL" id="AEI41831.1"/>
    </source>
</evidence>
<name>F8FFB3_PAEMK</name>
<dbReference type="KEGG" id="pms:KNP414_03273"/>
<reference evidence="1 2" key="2">
    <citation type="journal article" date="2013" name="Genome Announc.">
        <title>Genome Sequence of Growth-Improving Paenibacillus mucilaginosus Strain KNP414.</title>
        <authorList>
            <person name="Lu J.J."/>
            <person name="Wang J.F."/>
            <person name="Hu X.F."/>
        </authorList>
    </citation>
    <scope>NUCLEOTIDE SEQUENCE [LARGE SCALE GENOMIC DNA]</scope>
    <source>
        <strain evidence="1 2">KNP414</strain>
    </source>
</reference>
<dbReference type="AlphaFoldDB" id="F8FFB3"/>
<reference evidence="2" key="1">
    <citation type="submission" date="2011-06" db="EMBL/GenBank/DDBJ databases">
        <title>Complete genome sequence of Paenibacillus mucilaginosus KNP414.</title>
        <authorList>
            <person name="Wang J."/>
            <person name="Hu S."/>
            <person name="Hu X."/>
            <person name="Zhang B."/>
            <person name="Dong D."/>
            <person name="Zhang S."/>
            <person name="Zhao K."/>
            <person name="Wu D."/>
        </authorList>
    </citation>
    <scope>NUCLEOTIDE SEQUENCE [LARGE SCALE GENOMIC DNA]</scope>
    <source>
        <strain evidence="2">KNP414</strain>
    </source>
</reference>